<keyword evidence="5 8" id="KW-1133">Transmembrane helix</keyword>
<dbReference type="Proteomes" id="UP000285961">
    <property type="component" value="Unassembled WGS sequence"/>
</dbReference>
<feature type="transmembrane region" description="Helical" evidence="8">
    <location>
        <begin position="140"/>
        <end position="159"/>
    </location>
</feature>
<feature type="transmembrane region" description="Helical" evidence="8">
    <location>
        <begin position="51"/>
        <end position="74"/>
    </location>
</feature>
<dbReference type="NCBIfam" id="TIGR01065">
    <property type="entry name" value="hlyIII"/>
    <property type="match status" value="1"/>
</dbReference>
<feature type="transmembrane region" description="Helical" evidence="8">
    <location>
        <begin position="21"/>
        <end position="45"/>
    </location>
</feature>
<keyword evidence="6 8" id="KW-0472">Membrane</keyword>
<keyword evidence="7" id="KW-0479">Metal-binding</keyword>
<feature type="transmembrane region" description="Helical" evidence="8">
    <location>
        <begin position="110"/>
        <end position="128"/>
    </location>
</feature>
<dbReference type="InterPro" id="IPR004254">
    <property type="entry name" value="AdipoR/HlyIII-related"/>
</dbReference>
<reference evidence="9 10" key="1">
    <citation type="journal article" date="2017" name="ISME J.">
        <title>Energy and carbon metabolisms in a deep terrestrial subsurface fluid microbial community.</title>
        <authorList>
            <person name="Momper L."/>
            <person name="Jungbluth S.P."/>
            <person name="Lee M.D."/>
            <person name="Amend J.P."/>
        </authorList>
    </citation>
    <scope>NUCLEOTIDE SEQUENCE [LARGE SCALE GENOMIC DNA]</scope>
    <source>
        <strain evidence="9">SURF_17</strain>
    </source>
</reference>
<keyword evidence="3" id="KW-1003">Cell membrane</keyword>
<comment type="caution">
    <text evidence="9">The sequence shown here is derived from an EMBL/GenBank/DDBJ whole genome shotgun (WGS) entry which is preliminary data.</text>
</comment>
<feature type="binding site" evidence="7">
    <location>
        <position position="198"/>
    </location>
    <ligand>
        <name>Zn(2+)</name>
        <dbReference type="ChEBI" id="CHEBI:29105"/>
    </ligand>
</feature>
<dbReference type="GO" id="GO:0140911">
    <property type="term" value="F:pore-forming activity"/>
    <property type="evidence" value="ECO:0007669"/>
    <property type="project" value="InterPro"/>
</dbReference>
<comment type="similarity">
    <text evidence="2">Belongs to the UPF0073 (Hly-III) family.</text>
</comment>
<dbReference type="PANTHER" id="PTHR20855:SF3">
    <property type="entry name" value="LD03007P"/>
    <property type="match status" value="1"/>
</dbReference>
<gene>
    <name evidence="9" type="ORF">C4532_19125</name>
</gene>
<feature type="binding site" evidence="7">
    <location>
        <position position="194"/>
    </location>
    <ligand>
        <name>Zn(2+)</name>
        <dbReference type="ChEBI" id="CHEBI:29105"/>
    </ligand>
</feature>
<evidence type="ECO:0000256" key="4">
    <source>
        <dbReference type="ARBA" id="ARBA00022692"/>
    </source>
</evidence>
<evidence type="ECO:0000256" key="8">
    <source>
        <dbReference type="SAM" id="Phobius"/>
    </source>
</evidence>
<dbReference type="GO" id="GO:0046872">
    <property type="term" value="F:metal ion binding"/>
    <property type="evidence" value="ECO:0007669"/>
    <property type="project" value="UniProtKB-KW"/>
</dbReference>
<dbReference type="Pfam" id="PF03006">
    <property type="entry name" value="HlyIII"/>
    <property type="match status" value="1"/>
</dbReference>
<evidence type="ECO:0000256" key="5">
    <source>
        <dbReference type="ARBA" id="ARBA00022989"/>
    </source>
</evidence>
<dbReference type="GO" id="GO:0005886">
    <property type="term" value="C:plasma membrane"/>
    <property type="evidence" value="ECO:0007669"/>
    <property type="project" value="UniProtKB-SubCell"/>
</dbReference>
<accession>A0A419ENS2</accession>
<evidence type="ECO:0000256" key="6">
    <source>
        <dbReference type="ARBA" id="ARBA00023136"/>
    </source>
</evidence>
<comment type="subcellular location">
    <subcellularLocation>
        <location evidence="1">Cell membrane</location>
        <topology evidence="1">Multi-pass membrane protein</topology>
    </subcellularLocation>
</comment>
<sequence>MTDIHNTYVRRYSTGEEIVNSVTHGIGTVLSIVGLVILVVFAALYGDVWHVVGFSIFGGTLVFLYASSTLYHSFSKPSVKAILREIDHSAIFLLIAGTYTPFTLVTLRGAWGWSMLIVVWALAIVGISTKFVRVFKFRGLSVAIYLFMGWMGVVAIKQIVSGVPLTSLILLIIGGLAYTTGVVFYCSRTVPFHHGIWHIFVLCGSVSHYFAVLCIAVYNGTRLYAMLSG</sequence>
<dbReference type="InterPro" id="IPR005744">
    <property type="entry name" value="Hy-lIII"/>
</dbReference>
<protein>
    <submittedName>
        <fullName evidence="9">Hemolysin III family protein</fullName>
    </submittedName>
</protein>
<feature type="transmembrane region" description="Helical" evidence="8">
    <location>
        <begin position="86"/>
        <end position="104"/>
    </location>
</feature>
<evidence type="ECO:0000256" key="3">
    <source>
        <dbReference type="ARBA" id="ARBA00022475"/>
    </source>
</evidence>
<feature type="transmembrane region" description="Helical" evidence="8">
    <location>
        <begin position="165"/>
        <end position="185"/>
    </location>
</feature>
<feature type="transmembrane region" description="Helical" evidence="8">
    <location>
        <begin position="197"/>
        <end position="218"/>
    </location>
</feature>
<dbReference type="AlphaFoldDB" id="A0A419ENS2"/>
<evidence type="ECO:0000313" key="10">
    <source>
        <dbReference type="Proteomes" id="UP000285961"/>
    </source>
</evidence>
<evidence type="ECO:0000313" key="9">
    <source>
        <dbReference type="EMBL" id="RJP64500.1"/>
    </source>
</evidence>
<evidence type="ECO:0000256" key="1">
    <source>
        <dbReference type="ARBA" id="ARBA00004651"/>
    </source>
</evidence>
<evidence type="ECO:0000256" key="7">
    <source>
        <dbReference type="PIRSR" id="PIRSR604254-1"/>
    </source>
</evidence>
<organism evidence="9 10">
    <name type="scientific">Candidatus Abyssobacteria bacterium SURF_17</name>
    <dbReference type="NCBI Taxonomy" id="2093361"/>
    <lineage>
        <taxon>Bacteria</taxon>
        <taxon>Pseudomonadati</taxon>
        <taxon>Candidatus Hydrogenedentota</taxon>
        <taxon>Candidatus Abyssobacteria</taxon>
    </lineage>
</organism>
<name>A0A419ENS2_9BACT</name>
<feature type="binding site" evidence="7">
    <location>
        <position position="72"/>
    </location>
    <ligand>
        <name>Zn(2+)</name>
        <dbReference type="ChEBI" id="CHEBI:29105"/>
    </ligand>
</feature>
<proteinExistence type="inferred from homology"/>
<dbReference type="EMBL" id="QZKI01000138">
    <property type="protein sequence ID" value="RJP64500.1"/>
    <property type="molecule type" value="Genomic_DNA"/>
</dbReference>
<keyword evidence="4 8" id="KW-0812">Transmembrane</keyword>
<evidence type="ECO:0000256" key="2">
    <source>
        <dbReference type="ARBA" id="ARBA00008488"/>
    </source>
</evidence>
<keyword evidence="7" id="KW-0862">Zinc</keyword>
<dbReference type="PANTHER" id="PTHR20855">
    <property type="entry name" value="ADIPOR/PROGESTIN RECEPTOR-RELATED"/>
    <property type="match status" value="1"/>
</dbReference>